<organism evidence="1">
    <name type="scientific">marine sediment metagenome</name>
    <dbReference type="NCBI Taxonomy" id="412755"/>
    <lineage>
        <taxon>unclassified sequences</taxon>
        <taxon>metagenomes</taxon>
        <taxon>ecological metagenomes</taxon>
    </lineage>
</organism>
<evidence type="ECO:0000313" key="1">
    <source>
        <dbReference type="EMBL" id="GAG80728.1"/>
    </source>
</evidence>
<dbReference type="AlphaFoldDB" id="X1B9A5"/>
<comment type="caution">
    <text evidence="1">The sequence shown here is derived from an EMBL/GenBank/DDBJ whole genome shotgun (WGS) entry which is preliminary data.</text>
</comment>
<accession>X1B9A5</accession>
<dbReference type="EMBL" id="BART01013755">
    <property type="protein sequence ID" value="GAG80728.1"/>
    <property type="molecule type" value="Genomic_DNA"/>
</dbReference>
<proteinExistence type="predicted"/>
<sequence>MLLLERIGGKFVVDFKSGFSSNEKGNTNRLLLVGSIYKNLEENYRCLLLVRADEDRNNNYFQTLKNSGIWEAYCGNETYANIKKHSGFDIKRWIENNIDWSNDFRSDTMQYFKDNKLDQYLKW</sequence>
<protein>
    <submittedName>
        <fullName evidence="1">Uncharacterized protein</fullName>
    </submittedName>
</protein>
<gene>
    <name evidence="1" type="ORF">S01H4_27923</name>
</gene>
<reference evidence="1" key="1">
    <citation type="journal article" date="2014" name="Front. Microbiol.">
        <title>High frequency of phylogenetically diverse reductive dehalogenase-homologous genes in deep subseafloor sedimentary metagenomes.</title>
        <authorList>
            <person name="Kawai M."/>
            <person name="Futagami T."/>
            <person name="Toyoda A."/>
            <person name="Takaki Y."/>
            <person name="Nishi S."/>
            <person name="Hori S."/>
            <person name="Arai W."/>
            <person name="Tsubouchi T."/>
            <person name="Morono Y."/>
            <person name="Uchiyama I."/>
            <person name="Ito T."/>
            <person name="Fujiyama A."/>
            <person name="Inagaki F."/>
            <person name="Takami H."/>
        </authorList>
    </citation>
    <scope>NUCLEOTIDE SEQUENCE</scope>
    <source>
        <strain evidence="1">Expedition CK06-06</strain>
    </source>
</reference>
<name>X1B9A5_9ZZZZ</name>